<dbReference type="AlphaFoldDB" id="A0A165X3J5"/>
<accession>A0A165X3J5</accession>
<organism evidence="3 4">
    <name type="scientific">Pseudovibrio axinellae</name>
    <dbReference type="NCBI Taxonomy" id="989403"/>
    <lineage>
        <taxon>Bacteria</taxon>
        <taxon>Pseudomonadati</taxon>
        <taxon>Pseudomonadota</taxon>
        <taxon>Alphaproteobacteria</taxon>
        <taxon>Hyphomicrobiales</taxon>
        <taxon>Stappiaceae</taxon>
        <taxon>Pseudovibrio</taxon>
    </lineage>
</organism>
<dbReference type="RefSeq" id="WP_068007938.1">
    <property type="nucleotide sequence ID" value="NZ_FOFM01000002.1"/>
</dbReference>
<keyword evidence="4" id="KW-1185">Reference proteome</keyword>
<evidence type="ECO:0000256" key="1">
    <source>
        <dbReference type="ARBA" id="ARBA00022723"/>
    </source>
</evidence>
<dbReference type="Pfam" id="PF03492">
    <property type="entry name" value="Methyltransf_7"/>
    <property type="match status" value="1"/>
</dbReference>
<dbReference type="EMBL" id="LMCB01000034">
    <property type="protein sequence ID" value="KZL17319.1"/>
    <property type="molecule type" value="Genomic_DNA"/>
</dbReference>
<evidence type="ECO:0000256" key="2">
    <source>
        <dbReference type="ARBA" id="ARBA00022842"/>
    </source>
</evidence>
<dbReference type="Proteomes" id="UP000076577">
    <property type="component" value="Unassembled WGS sequence"/>
</dbReference>
<reference evidence="3 4" key="1">
    <citation type="journal article" date="2016" name="Front. Microbiol.">
        <title>Comparative Genomic Analysis Reveals a Diverse Repertoire of Genes Involved in Prokaryote-Eukaryote Interactions within the Pseudovibrio Genus.</title>
        <authorList>
            <person name="Romano S."/>
            <person name="Fernandez-Guerra A."/>
            <person name="Reen F.J."/>
            <person name="Glockner F.O."/>
            <person name="Crowley S.P."/>
            <person name="O'Sullivan O."/>
            <person name="Cotter P.D."/>
            <person name="Adams C."/>
            <person name="Dobson A.D."/>
            <person name="O'Gara F."/>
        </authorList>
    </citation>
    <scope>NUCLEOTIDE SEQUENCE [LARGE SCALE GENOMIC DNA]</scope>
    <source>
        <strain evidence="3 4">Ad2</strain>
    </source>
</reference>
<gene>
    <name evidence="3" type="ORF">PsAD2_03188</name>
</gene>
<dbReference type="InterPro" id="IPR042086">
    <property type="entry name" value="MeTrfase_capping"/>
</dbReference>
<evidence type="ECO:0000313" key="3">
    <source>
        <dbReference type="EMBL" id="KZL17319.1"/>
    </source>
</evidence>
<dbReference type="GO" id="GO:0008168">
    <property type="term" value="F:methyltransferase activity"/>
    <property type="evidence" value="ECO:0007669"/>
    <property type="project" value="UniProtKB-KW"/>
</dbReference>
<keyword evidence="1" id="KW-0479">Metal-binding</keyword>
<evidence type="ECO:0000313" key="4">
    <source>
        <dbReference type="Proteomes" id="UP000076577"/>
    </source>
</evidence>
<dbReference type="Gene3D" id="1.10.1200.270">
    <property type="entry name" value="Methyltransferase, alpha-helical capping domain"/>
    <property type="match status" value="1"/>
</dbReference>
<name>A0A165X3J5_9HYPH</name>
<dbReference type="InterPro" id="IPR005299">
    <property type="entry name" value="MeTrfase_7"/>
</dbReference>
<dbReference type="InterPro" id="IPR029063">
    <property type="entry name" value="SAM-dependent_MTases_sf"/>
</dbReference>
<proteinExistence type="predicted"/>
<dbReference type="GO" id="GO:0032259">
    <property type="term" value="P:methylation"/>
    <property type="evidence" value="ECO:0007669"/>
    <property type="project" value="UniProtKB-KW"/>
</dbReference>
<keyword evidence="3" id="KW-0489">Methyltransferase</keyword>
<dbReference type="STRING" id="989403.SAMN05421798_102117"/>
<keyword evidence="2" id="KW-0460">Magnesium</keyword>
<dbReference type="PANTHER" id="PTHR31009">
    <property type="entry name" value="S-ADENOSYL-L-METHIONINE:CARBOXYL METHYLTRANSFERASE FAMILY PROTEIN"/>
    <property type="match status" value="1"/>
</dbReference>
<dbReference type="GO" id="GO:0046872">
    <property type="term" value="F:metal ion binding"/>
    <property type="evidence" value="ECO:0007669"/>
    <property type="project" value="UniProtKB-KW"/>
</dbReference>
<keyword evidence="3" id="KW-0808">Transferase</keyword>
<sequence length="373" mass="41650">MTETIHPPQEKATITGMKGHGFYSEHSAPQWSSIAYLHPWLQEAATTLPIPSAHTPLCFVGIGCSEGANSLKIMTELAKAAQQHCKNPIQTIYSDLPDNDYSSLMHTIGNHERPPYTQSSVFGSIVPGSMYNQLLPPHSVHMAFSFNSVAFLSQRPLQRMPGYILPNGPSPLTMHGSMSLQERKACDEQAQRDLEAFLKARAEELEAGGKLLLQSFGRNDQHSTTDGLLDSLNDALRDHVESGKVPHDLYERYYHPVYLRNLDQLLEPVTPGIGRLCQLFRVEKAECYETLVPFVEQFKQDGDAANYAKQMTGFFRAFTEAGLKGAIGEMPNANALLESIYARAEERIRQAPHLYEFHYISVAALLTRTDSKQ</sequence>
<comment type="caution">
    <text evidence="3">The sequence shown here is derived from an EMBL/GenBank/DDBJ whole genome shotgun (WGS) entry which is preliminary data.</text>
</comment>
<dbReference type="SUPFAM" id="SSF53335">
    <property type="entry name" value="S-adenosyl-L-methionine-dependent methyltransferases"/>
    <property type="match status" value="1"/>
</dbReference>
<protein>
    <submittedName>
        <fullName evidence="3">SAM dependent carboxyl methyltransferase</fullName>
    </submittedName>
</protein>
<dbReference type="Gene3D" id="3.40.50.150">
    <property type="entry name" value="Vaccinia Virus protein VP39"/>
    <property type="match status" value="1"/>
</dbReference>
<dbReference type="PATRIC" id="fig|989403.3.peg.3416"/>
<dbReference type="OrthoDB" id="465670at2"/>